<gene>
    <name evidence="7" type="ORF">PRVXH_001878</name>
</gene>
<evidence type="ECO:0000256" key="2">
    <source>
        <dbReference type="ARBA" id="ARBA00022481"/>
    </source>
</evidence>
<protein>
    <submittedName>
        <fullName evidence="7">Prepilin-type N-terminal cleavage/methylation domain-containing protein</fullName>
    </submittedName>
</protein>
<organism evidence="7">
    <name type="scientific">Proteinivorax hydrogeniformans</name>
    <dbReference type="NCBI Taxonomy" id="1826727"/>
    <lineage>
        <taxon>Bacteria</taxon>
        <taxon>Bacillati</taxon>
        <taxon>Bacillota</taxon>
        <taxon>Clostridia</taxon>
        <taxon>Eubacteriales</taxon>
        <taxon>Proteinivoracaceae</taxon>
        <taxon>Proteinivorax</taxon>
    </lineage>
</organism>
<comment type="subcellular location">
    <subcellularLocation>
        <location evidence="1">Membrane</location>
        <topology evidence="1">Single-pass membrane protein</topology>
    </subcellularLocation>
</comment>
<dbReference type="GO" id="GO:0016020">
    <property type="term" value="C:membrane"/>
    <property type="evidence" value="ECO:0007669"/>
    <property type="project" value="UniProtKB-SubCell"/>
</dbReference>
<dbReference type="PANTHER" id="PTHR30093">
    <property type="entry name" value="GENERAL SECRETION PATHWAY PROTEIN G"/>
    <property type="match status" value="1"/>
</dbReference>
<keyword evidence="4 6" id="KW-1133">Transmembrane helix</keyword>
<dbReference type="Gene3D" id="3.30.700.10">
    <property type="entry name" value="Glycoprotein, Type 4 Pilin"/>
    <property type="match status" value="1"/>
</dbReference>
<dbReference type="AlphaFoldDB" id="A0AAU8HQW7"/>
<evidence type="ECO:0000256" key="3">
    <source>
        <dbReference type="ARBA" id="ARBA00022692"/>
    </source>
</evidence>
<dbReference type="InterPro" id="IPR045584">
    <property type="entry name" value="Pilin-like"/>
</dbReference>
<evidence type="ECO:0000256" key="6">
    <source>
        <dbReference type="SAM" id="Phobius"/>
    </source>
</evidence>
<dbReference type="SUPFAM" id="SSF54523">
    <property type="entry name" value="Pili subunits"/>
    <property type="match status" value="1"/>
</dbReference>
<keyword evidence="2" id="KW-0488">Methylation</keyword>
<accession>A0AAU8HQW7</accession>
<dbReference type="Pfam" id="PF07963">
    <property type="entry name" value="N_methyl"/>
    <property type="match status" value="1"/>
</dbReference>
<name>A0AAU8HQW7_9FIRM</name>
<feature type="transmembrane region" description="Helical" evidence="6">
    <location>
        <begin position="12"/>
        <end position="32"/>
    </location>
</feature>
<evidence type="ECO:0000256" key="5">
    <source>
        <dbReference type="ARBA" id="ARBA00023136"/>
    </source>
</evidence>
<dbReference type="PROSITE" id="PS00409">
    <property type="entry name" value="PROKAR_NTER_METHYL"/>
    <property type="match status" value="1"/>
</dbReference>
<evidence type="ECO:0000256" key="1">
    <source>
        <dbReference type="ARBA" id="ARBA00004167"/>
    </source>
</evidence>
<sequence>MFKMLAKKEEGFTLIELIVVIAIIGILAAIAVPRLGSFTDSATEQAAEATARTLNSATTIYLAKGNELKEEKDAMYKALIDEELIQSVDNIDHVNYNKNADDGDSWWESNK</sequence>
<evidence type="ECO:0000313" key="7">
    <source>
        <dbReference type="EMBL" id="XCI27949.1"/>
    </source>
</evidence>
<dbReference type="RefSeq" id="WP_353892526.1">
    <property type="nucleotide sequence ID" value="NZ_CP159485.1"/>
</dbReference>
<reference evidence="7" key="1">
    <citation type="journal article" date="2018" name="Antonie Van Leeuwenhoek">
        <title>Proteinivorax hydrogeniformans sp. nov., an anaerobic, haloalkaliphilic bacterium fermenting proteinaceous compounds with high hydrogen production.</title>
        <authorList>
            <person name="Boltyanskaya Y."/>
            <person name="Detkova E."/>
            <person name="Pimenov N."/>
            <person name="Kevbrin V."/>
        </authorList>
    </citation>
    <scope>NUCLEOTIDE SEQUENCE</scope>
    <source>
        <strain evidence="7">Z-710</strain>
    </source>
</reference>
<dbReference type="NCBIfam" id="TIGR02532">
    <property type="entry name" value="IV_pilin_GFxxxE"/>
    <property type="match status" value="1"/>
</dbReference>
<keyword evidence="5 6" id="KW-0472">Membrane</keyword>
<keyword evidence="3 6" id="KW-0812">Transmembrane</keyword>
<dbReference type="PANTHER" id="PTHR30093:SF44">
    <property type="entry name" value="TYPE II SECRETION SYSTEM CORE PROTEIN G"/>
    <property type="match status" value="1"/>
</dbReference>
<reference evidence="7" key="2">
    <citation type="submission" date="2024-06" db="EMBL/GenBank/DDBJ databases">
        <authorList>
            <person name="Petrova K.O."/>
            <person name="Toshchakov S.V."/>
            <person name="Boltjanskaja Y.V."/>
            <person name="Kevbrin V.V."/>
        </authorList>
    </citation>
    <scope>NUCLEOTIDE SEQUENCE</scope>
    <source>
        <strain evidence="7">Z-710</strain>
    </source>
</reference>
<dbReference type="EMBL" id="CP159485">
    <property type="protein sequence ID" value="XCI27949.1"/>
    <property type="molecule type" value="Genomic_DNA"/>
</dbReference>
<evidence type="ECO:0000256" key="4">
    <source>
        <dbReference type="ARBA" id="ARBA00022989"/>
    </source>
</evidence>
<dbReference type="InterPro" id="IPR012902">
    <property type="entry name" value="N_methyl_site"/>
</dbReference>
<proteinExistence type="predicted"/>